<evidence type="ECO:0000313" key="1">
    <source>
        <dbReference type="EMBL" id="AAC97033.1"/>
    </source>
</evidence>
<dbReference type="KEGG" id="vg:918357"/>
<dbReference type="EMBL" id="JF411744">
    <property type="protein sequence ID" value="AAC97033.1"/>
    <property type="molecule type" value="Genomic_DNA"/>
</dbReference>
<reference evidence="1 2" key="1">
    <citation type="journal article" date="1995" name="Virology">
        <title>Analysis of 45 kb of DNA located at the left end of the chlorella virus PBCV-1 genome.</title>
        <authorList>
            <person name="Lu Z."/>
            <person name="Li Y."/>
            <person name="Zhang Y."/>
            <person name="Kutish G.F."/>
            <person name="Rock D.L."/>
            <person name="Van Etten J.L."/>
        </authorList>
    </citation>
    <scope>NUCLEOTIDE SEQUENCE [LARGE SCALE GENOMIC DNA]</scope>
</reference>
<reference evidence="1 2" key="7">
    <citation type="journal article" date="2000" name="Virology">
        <title>Characterization of a beta-1,3-glucanase encoded by chlorella virus PBCV-1.</title>
        <authorList>
            <person name="Sun L."/>
            <person name="Gurnon J.R."/>
            <person name="Adams B.J."/>
            <person name="Graves M.V."/>
            <person name="Van Etten J.L."/>
        </authorList>
    </citation>
    <scope>NUCLEOTIDE SEQUENCE [LARGE SCALE GENOMIC DNA]</scope>
</reference>
<accession>O41122</accession>
<reference evidence="1 2" key="2">
    <citation type="journal article" date="1995" name="Virology">
        <title>Analysis of 43 kb of the Chlorella virus PBCV-1 330-kb genome: map positions 45 to 88.</title>
        <authorList>
            <person name="Li Y."/>
            <person name="Lu Z."/>
            <person name="Burbank D.E."/>
            <person name="Kutish G.F."/>
            <person name="Rock D.L."/>
            <person name="Van Etten J.L."/>
        </authorList>
    </citation>
    <scope>NUCLEOTIDE SEQUENCE [LARGE SCALE GENOMIC DNA]</scope>
</reference>
<dbReference type="RefSeq" id="NP_048996.1">
    <property type="nucleotide sequence ID" value="NC_000852.5"/>
</dbReference>
<organismHost>
    <name type="scientific">Chlorella</name>
    <dbReference type="NCBI Taxonomy" id="3071"/>
</organismHost>
<name>O41122_PBCV1</name>
<gene>
    <name evidence="1" type="primary">a640R</name>
</gene>
<dbReference type="PIR" id="T18142">
    <property type="entry name" value="T18142"/>
</dbReference>
<keyword evidence="2" id="KW-1185">Reference proteome</keyword>
<dbReference type="GeneID" id="918357"/>
<evidence type="ECO:0000313" key="2">
    <source>
        <dbReference type="Proteomes" id="UP000000862"/>
    </source>
</evidence>
<sequence>MIVGLETQAQLLSQMVKMSKQFHGISIRGAGILMVYTRPGKMTKKSPNIWLGFLIFPLSKHRVSYSKGGRFTLMAKGRL</sequence>
<protein>
    <submittedName>
        <fullName evidence="1">Uncharacterized protein</fullName>
    </submittedName>
</protein>
<reference evidence="1 2" key="5">
    <citation type="journal article" date="1997" name="Virology">
        <title>Analysis of 74 kb of DNA located at the right end of the 330-kb chlorella virus PBCV-1 genome.</title>
        <authorList>
            <person name="Li Y."/>
            <person name="Lu Z."/>
            <person name="Sun L."/>
            <person name="Ropp S."/>
            <person name="Kutish G.F."/>
            <person name="Rock D.L."/>
            <person name="Van Etten J.L."/>
        </authorList>
    </citation>
    <scope>NUCLEOTIDE SEQUENCE [LARGE SCALE GENOMIC DNA]</scope>
</reference>
<organism evidence="1 2">
    <name type="scientific">Paramecium bursaria Chlorella virus 1</name>
    <name type="common">PBCV-1</name>
    <dbReference type="NCBI Taxonomy" id="10506"/>
    <lineage>
        <taxon>Viruses</taxon>
        <taxon>Varidnaviria</taxon>
        <taxon>Bamfordvirae</taxon>
        <taxon>Nucleocytoviricota</taxon>
        <taxon>Megaviricetes</taxon>
        <taxon>Algavirales</taxon>
        <taxon>Phycodnaviridae</taxon>
        <taxon>Chlorovirus</taxon>
        <taxon>Chlorovirus vanettense</taxon>
    </lineage>
</organism>
<reference evidence="1 2" key="4">
    <citation type="journal article" date="1996" name="Virology">
        <title>Analysis of 76 kb of the chlorella virus PBCV-1 330-kb genome: map positions 182 to 258.</title>
        <authorList>
            <person name="Kutish G.F."/>
            <person name="Li Y."/>
            <person name="Lu Z."/>
            <person name="Furuta M."/>
            <person name="Rock D.L."/>
            <person name="Van Etten J.L."/>
        </authorList>
    </citation>
    <scope>NUCLEOTIDE SEQUENCE [LARGE SCALE GENOMIC DNA]</scope>
</reference>
<dbReference type="OrthoDB" id="34202at10239"/>
<reference evidence="1 2" key="8">
    <citation type="journal article" date="2010" name="J. Virol.">
        <title>Microarray analysis of Paramecium bursaria chlorella virus 1 transcription.</title>
        <authorList>
            <person name="Yanai-Balser G.M."/>
            <person name="Duncan G.A."/>
            <person name="Eudy J.D."/>
            <person name="Wang D."/>
            <person name="Li X."/>
            <person name="Agarkova I.V."/>
            <person name="Dunigan D.D."/>
            <person name="Van Etten J.L."/>
        </authorList>
    </citation>
    <scope>NUCLEOTIDE SEQUENCE [LARGE SCALE GENOMIC DNA]</scope>
</reference>
<proteinExistence type="predicted"/>
<reference evidence="1 2" key="6">
    <citation type="journal article" date="1999" name="Virology">
        <title>Chlorella virus PBCV-1 encodes a functional homospermidine synthase.</title>
        <authorList>
            <person name="Kaiser A."/>
            <person name="Vollmert M."/>
            <person name="Tholl D."/>
            <person name="Graves M.V."/>
            <person name="Gurnon J.R."/>
            <person name="Xing W."/>
            <person name="Lisec A.D."/>
            <person name="Nickerson K.W."/>
            <person name="Van Etten J.L."/>
        </authorList>
    </citation>
    <scope>NUCLEOTIDE SEQUENCE [LARGE SCALE GENOMIC DNA]</scope>
</reference>
<dbReference type="Proteomes" id="UP000000862">
    <property type="component" value="Segment"/>
</dbReference>
<reference evidence="1 2" key="3">
    <citation type="journal article" date="1996" name="Virology">
        <title>Analysis of 94 kb of the chlorella virus PBCV-1 330-kb genome: map positions 88 to 182.</title>
        <authorList>
            <person name="Lu Z."/>
            <person name="Li Y."/>
            <person name="Que Q."/>
            <person name="Kutish G.F."/>
            <person name="Rock D.L."/>
            <person name="Van Etten J.L."/>
        </authorList>
    </citation>
    <scope>NUCLEOTIDE SEQUENCE [LARGE SCALE GENOMIC DNA]</scope>
</reference>